<dbReference type="AlphaFoldDB" id="A0ABD1Y262"/>
<dbReference type="EMBL" id="JBHFFA010000006">
    <property type="protein sequence ID" value="KAL2620841.1"/>
    <property type="molecule type" value="Genomic_DNA"/>
</dbReference>
<feature type="compositionally biased region" description="Pro residues" evidence="1">
    <location>
        <begin position="20"/>
        <end position="34"/>
    </location>
</feature>
<comment type="caution">
    <text evidence="2">The sequence shown here is derived from an EMBL/GenBank/DDBJ whole genome shotgun (WGS) entry which is preliminary data.</text>
</comment>
<dbReference type="Proteomes" id="UP001605036">
    <property type="component" value="Unassembled WGS sequence"/>
</dbReference>
<keyword evidence="3" id="KW-1185">Reference proteome</keyword>
<organism evidence="2 3">
    <name type="scientific">Riccia fluitans</name>
    <dbReference type="NCBI Taxonomy" id="41844"/>
    <lineage>
        <taxon>Eukaryota</taxon>
        <taxon>Viridiplantae</taxon>
        <taxon>Streptophyta</taxon>
        <taxon>Embryophyta</taxon>
        <taxon>Marchantiophyta</taxon>
        <taxon>Marchantiopsida</taxon>
        <taxon>Marchantiidae</taxon>
        <taxon>Marchantiales</taxon>
        <taxon>Ricciaceae</taxon>
        <taxon>Riccia</taxon>
    </lineage>
</organism>
<gene>
    <name evidence="2" type="ORF">R1flu_001046</name>
</gene>
<protein>
    <submittedName>
        <fullName evidence="2">Uncharacterized protein</fullName>
    </submittedName>
</protein>
<feature type="region of interest" description="Disordered" evidence="1">
    <location>
        <begin position="1"/>
        <end position="44"/>
    </location>
</feature>
<proteinExistence type="predicted"/>
<evidence type="ECO:0000256" key="1">
    <source>
        <dbReference type="SAM" id="MobiDB-lite"/>
    </source>
</evidence>
<name>A0ABD1Y262_9MARC</name>
<sequence>MPRNRSVGRPAPRPTASRSAPPPARVQQAPPPAVPQRSGGSVMGGLASTIAEGMAKSGRRDTTRARLFRIASRRTLMTSASVN</sequence>
<evidence type="ECO:0000313" key="2">
    <source>
        <dbReference type="EMBL" id="KAL2620841.1"/>
    </source>
</evidence>
<accession>A0ABD1Y262</accession>
<evidence type="ECO:0000313" key="3">
    <source>
        <dbReference type="Proteomes" id="UP001605036"/>
    </source>
</evidence>
<reference evidence="2 3" key="1">
    <citation type="submission" date="2024-09" db="EMBL/GenBank/DDBJ databases">
        <title>Chromosome-scale assembly of Riccia fluitans.</title>
        <authorList>
            <person name="Paukszto L."/>
            <person name="Sawicki J."/>
            <person name="Karawczyk K."/>
            <person name="Piernik-Szablinska J."/>
            <person name="Szczecinska M."/>
            <person name="Mazdziarz M."/>
        </authorList>
    </citation>
    <scope>NUCLEOTIDE SEQUENCE [LARGE SCALE GENOMIC DNA]</scope>
    <source>
        <strain evidence="2">Rf_01</strain>
        <tissue evidence="2">Aerial parts of the thallus</tissue>
    </source>
</reference>